<organism evidence="2 3">
    <name type="scientific">Lipingzhangella halophila</name>
    <dbReference type="NCBI Taxonomy" id="1783352"/>
    <lineage>
        <taxon>Bacteria</taxon>
        <taxon>Bacillati</taxon>
        <taxon>Actinomycetota</taxon>
        <taxon>Actinomycetes</taxon>
        <taxon>Streptosporangiales</taxon>
        <taxon>Nocardiopsidaceae</taxon>
        <taxon>Lipingzhangella</taxon>
    </lineage>
</organism>
<comment type="caution">
    <text evidence="2">The sequence shown here is derived from an EMBL/GenBank/DDBJ whole genome shotgun (WGS) entry which is preliminary data.</text>
</comment>
<name>A0A7W7RNZ0_9ACTN</name>
<reference evidence="2 3" key="1">
    <citation type="submission" date="2020-08" db="EMBL/GenBank/DDBJ databases">
        <title>Sequencing the genomes of 1000 actinobacteria strains.</title>
        <authorList>
            <person name="Klenk H.-P."/>
        </authorList>
    </citation>
    <scope>NUCLEOTIDE SEQUENCE [LARGE SCALE GENOMIC DNA]</scope>
    <source>
        <strain evidence="2 3">DSM 102030</strain>
    </source>
</reference>
<feature type="region of interest" description="Disordered" evidence="1">
    <location>
        <begin position="1"/>
        <end position="22"/>
    </location>
</feature>
<dbReference type="Proteomes" id="UP000523007">
    <property type="component" value="Unassembled WGS sequence"/>
</dbReference>
<dbReference type="AlphaFoldDB" id="A0A7W7RNZ0"/>
<gene>
    <name evidence="2" type="ORF">F4561_006379</name>
</gene>
<proteinExistence type="predicted"/>
<accession>A0A7W7RNZ0</accession>
<dbReference type="EMBL" id="JACHJT010000002">
    <property type="protein sequence ID" value="MBB4935485.1"/>
    <property type="molecule type" value="Genomic_DNA"/>
</dbReference>
<evidence type="ECO:0000313" key="2">
    <source>
        <dbReference type="EMBL" id="MBB4935485.1"/>
    </source>
</evidence>
<evidence type="ECO:0000256" key="1">
    <source>
        <dbReference type="SAM" id="MobiDB-lite"/>
    </source>
</evidence>
<sequence length="56" mass="5479">MAAVEPGTPNPGRPGPGLAQAARTASMKASLILDGVLAPIDRVAARPTDIGVVSSG</sequence>
<protein>
    <submittedName>
        <fullName evidence="2">Uncharacterized protein</fullName>
    </submittedName>
</protein>
<evidence type="ECO:0000313" key="3">
    <source>
        <dbReference type="Proteomes" id="UP000523007"/>
    </source>
</evidence>
<keyword evidence="3" id="KW-1185">Reference proteome</keyword>